<keyword evidence="2" id="KW-1185">Reference proteome</keyword>
<dbReference type="Proteomes" id="UP001165289">
    <property type="component" value="Unassembled WGS sequence"/>
</dbReference>
<dbReference type="EMBL" id="JAKMXF010000111">
    <property type="protein sequence ID" value="KAI6657641.1"/>
    <property type="molecule type" value="Genomic_DNA"/>
</dbReference>
<accession>A0AAV7KBG6</accession>
<comment type="caution">
    <text evidence="1">The sequence shown here is derived from an EMBL/GenBank/DDBJ whole genome shotgun (WGS) entry which is preliminary data.</text>
</comment>
<organism evidence="1 2">
    <name type="scientific">Oopsacas minuta</name>
    <dbReference type="NCBI Taxonomy" id="111878"/>
    <lineage>
        <taxon>Eukaryota</taxon>
        <taxon>Metazoa</taxon>
        <taxon>Porifera</taxon>
        <taxon>Hexactinellida</taxon>
        <taxon>Hexasterophora</taxon>
        <taxon>Lyssacinosida</taxon>
        <taxon>Leucopsacidae</taxon>
        <taxon>Oopsacas</taxon>
    </lineage>
</organism>
<sequence>MYLGGTFPCYFINTAYLKKPENTGRLVSIRKPRVAPKYGQIQVEKPTSHQKWYSQNRTQRVYDKLMLKAMSDMEGTRGTKLYMKGDPVGSSVPLPPTPELLTSKHIPYILHASNTSNRYSRNLKGSPLPLRYSDTPYETQRLLQHDILARSSLSSYASRNNIPSPMRALYSRHVTSRQTTASQPVSSLSPRQVTYVNIIIKQTSSLHPYDLNRLTDFLNFPRCVNTIRPL</sequence>
<evidence type="ECO:0000313" key="1">
    <source>
        <dbReference type="EMBL" id="KAI6657641.1"/>
    </source>
</evidence>
<name>A0AAV7KBG6_9METZ</name>
<proteinExistence type="predicted"/>
<reference evidence="1 2" key="1">
    <citation type="journal article" date="2023" name="BMC Biol.">
        <title>The compact genome of the sponge Oopsacas minuta (Hexactinellida) is lacking key metazoan core genes.</title>
        <authorList>
            <person name="Santini S."/>
            <person name="Schenkelaars Q."/>
            <person name="Jourda C."/>
            <person name="Duchesne M."/>
            <person name="Belahbib H."/>
            <person name="Rocher C."/>
            <person name="Selva M."/>
            <person name="Riesgo A."/>
            <person name="Vervoort M."/>
            <person name="Leys S.P."/>
            <person name="Kodjabachian L."/>
            <person name="Le Bivic A."/>
            <person name="Borchiellini C."/>
            <person name="Claverie J.M."/>
            <person name="Renard E."/>
        </authorList>
    </citation>
    <scope>NUCLEOTIDE SEQUENCE [LARGE SCALE GENOMIC DNA]</scope>
    <source>
        <strain evidence="1">SPO-2</strain>
    </source>
</reference>
<gene>
    <name evidence="1" type="ORF">LOD99_384</name>
</gene>
<dbReference type="AlphaFoldDB" id="A0AAV7KBG6"/>
<evidence type="ECO:0000313" key="2">
    <source>
        <dbReference type="Proteomes" id="UP001165289"/>
    </source>
</evidence>
<protein>
    <submittedName>
        <fullName evidence="1">Uncharacterized protein</fullName>
    </submittedName>
</protein>